<gene>
    <name evidence="6" type="ORF">IHE44_0005943</name>
    <name evidence="5" type="ORF">IHE44_008217</name>
</gene>
<feature type="domain" description="PDZ" evidence="4">
    <location>
        <begin position="164"/>
        <end position="245"/>
    </location>
</feature>
<dbReference type="GO" id="GO:0016324">
    <property type="term" value="C:apical plasma membrane"/>
    <property type="evidence" value="ECO:0007669"/>
    <property type="project" value="TreeGrafter"/>
</dbReference>
<evidence type="ECO:0000259" key="4">
    <source>
        <dbReference type="PROSITE" id="PS50106"/>
    </source>
</evidence>
<feature type="compositionally biased region" description="Basic and acidic residues" evidence="3">
    <location>
        <begin position="663"/>
        <end position="673"/>
    </location>
</feature>
<dbReference type="AlphaFoldDB" id="A0A835NX89"/>
<reference evidence="5" key="1">
    <citation type="submission" date="2020-10" db="EMBL/GenBank/DDBJ databases">
        <title>Feather gene expression reveals the developmental basis of iridescence in African starlings.</title>
        <authorList>
            <person name="Rubenstein D.R."/>
        </authorList>
    </citation>
    <scope>NUCLEOTIDE SEQUENCE</scope>
    <source>
        <strain evidence="5">SS15</strain>
        <tissue evidence="5">Liver</tissue>
    </source>
</reference>
<dbReference type="GO" id="GO:0005102">
    <property type="term" value="F:signaling receptor binding"/>
    <property type="evidence" value="ECO:0007669"/>
    <property type="project" value="TreeGrafter"/>
</dbReference>
<dbReference type="Pfam" id="PF00595">
    <property type="entry name" value="PDZ"/>
    <property type="match status" value="4"/>
</dbReference>
<keyword evidence="7" id="KW-1185">Reference proteome</keyword>
<evidence type="ECO:0000313" key="7">
    <source>
        <dbReference type="Proteomes" id="UP000618051"/>
    </source>
</evidence>
<dbReference type="Gene3D" id="2.30.42.10">
    <property type="match status" value="4"/>
</dbReference>
<feature type="compositionally biased region" description="Low complexity" evidence="3">
    <location>
        <begin position="652"/>
        <end position="662"/>
    </location>
</feature>
<proteinExistence type="inferred from homology"/>
<dbReference type="InterPro" id="IPR001478">
    <property type="entry name" value="PDZ"/>
</dbReference>
<evidence type="ECO:0000256" key="2">
    <source>
        <dbReference type="ARBA" id="ARBA00038110"/>
    </source>
</evidence>
<comment type="similarity">
    <text evidence="2">Belongs to the NHER family.</text>
</comment>
<feature type="region of interest" description="Disordered" evidence="3">
    <location>
        <begin position="263"/>
        <end position="285"/>
    </location>
</feature>
<evidence type="ECO:0000313" key="6">
    <source>
        <dbReference type="EMBL" id="KAI1242403.1"/>
    </source>
</evidence>
<dbReference type="Proteomes" id="UP000618051">
    <property type="component" value="Unassembled WGS sequence"/>
</dbReference>
<protein>
    <submittedName>
        <fullName evidence="5">Na(+)/H(+) exchange regulatory cofactor NHE-RF3</fullName>
    </submittedName>
</protein>
<feature type="domain" description="PDZ" evidence="4">
    <location>
        <begin position="399"/>
        <end position="479"/>
    </location>
</feature>
<dbReference type="SMART" id="SM00228">
    <property type="entry name" value="PDZ"/>
    <property type="match status" value="4"/>
</dbReference>
<feature type="compositionally biased region" description="Basic and acidic residues" evidence="3">
    <location>
        <begin position="630"/>
        <end position="651"/>
    </location>
</feature>
<comment type="caution">
    <text evidence="5">The sequence shown here is derived from an EMBL/GenBank/DDBJ whole genome shotgun (WGS) entry which is preliminary data.</text>
</comment>
<keyword evidence="1" id="KW-0677">Repeat</keyword>
<dbReference type="PROSITE" id="PS50106">
    <property type="entry name" value="PDZ"/>
    <property type="match status" value="4"/>
</dbReference>
<evidence type="ECO:0000256" key="1">
    <source>
        <dbReference type="ARBA" id="ARBA00022737"/>
    </source>
</evidence>
<dbReference type="PANTHER" id="PTHR14191">
    <property type="entry name" value="PDZ DOMAIN CONTAINING PROTEIN"/>
    <property type="match status" value="1"/>
</dbReference>
<dbReference type="SUPFAM" id="SSF50156">
    <property type="entry name" value="PDZ domain-like"/>
    <property type="match status" value="4"/>
</dbReference>
<accession>A0A835NX89</accession>
<reference evidence="6" key="3">
    <citation type="submission" date="2022-01" db="EMBL/GenBank/DDBJ databases">
        <authorList>
            <person name="Rubenstein D.R."/>
        </authorList>
    </citation>
    <scope>NUCLEOTIDE SEQUENCE</scope>
    <source>
        <strain evidence="6">SS15</strain>
        <tissue evidence="6">Liver</tissue>
    </source>
</reference>
<organism evidence="5">
    <name type="scientific">Lamprotornis superbus</name>
    <dbReference type="NCBI Taxonomy" id="245042"/>
    <lineage>
        <taxon>Eukaryota</taxon>
        <taxon>Metazoa</taxon>
        <taxon>Chordata</taxon>
        <taxon>Craniata</taxon>
        <taxon>Vertebrata</taxon>
        <taxon>Euteleostomi</taxon>
        <taxon>Archelosauria</taxon>
        <taxon>Archosauria</taxon>
        <taxon>Dinosauria</taxon>
        <taxon>Saurischia</taxon>
        <taxon>Theropoda</taxon>
        <taxon>Coelurosauria</taxon>
        <taxon>Aves</taxon>
        <taxon>Neognathae</taxon>
        <taxon>Neoaves</taxon>
        <taxon>Telluraves</taxon>
        <taxon>Australaves</taxon>
        <taxon>Passeriformes</taxon>
        <taxon>Sturnidae</taxon>
        <taxon>Lamprotornis</taxon>
    </lineage>
</organism>
<dbReference type="PANTHER" id="PTHR14191:SF6">
    <property type="entry name" value="NA(+)_H(+) EXCHANGE REGULATORY COFACTOR NHE-RF3-RELATED"/>
    <property type="match status" value="1"/>
</dbReference>
<sequence>MKLAATVDYTRMTMMKDVILSVAGRYSDLEAGSAPEGKAAHTPESLSNKIKSGLKYSPEGKLLRMRWQSFSRLGEHAHHCALIQCPKVLCEKLRRSTTTQDSPPISVDKTEYRENKRLKYIMPQQKLIAIDILSFPEPGSTSWPHQVFFPSCLVEMTSALQPRECTVTKKPQKKYGFFLRVEEDTAGHIIRNVGHNSPAERAGLKDGDRVLRVNGVFVDKEEHAQVVEIVRSSGNSVVLLVLDDASYEKAQKEGVNLEELGQKASTGQQQEQQCPPSMANRGTTGVPQPRLCYLVKEETGYGFSLKSTEGQKGLFIVEISPQGAAAKAGVQNNDRLIEINGKNVENDTHEEVVEKVKKSENHVMFLLSNEETDSYFTSQKMSLSKENASLRLLPLKPRLIEIEKGKSGYGFYLRMEQNTGDHIIKDVDSGSPAAMAGLKDNDIVVAVNGEQVDGLDHESVVGKIKQSEERTSLLVVDKETDSMYKLAQISPFSYYYKAQDSTPAKMEERVELHIEQKVNHKPRICKMVKEPNGFGFSLNMIKNKPGLFITEVQSQGPAGRAGVENNDFLVEVNGVNVTDESYDKVVARIQSSGDRLTLLVCSKDAYRYFQGHNIPITASMADSDTSEPPAHTENHPSEPERNSPEPRERADSSSSSQSAASTRADDDNSDDTKLTSVIMVRYSGGMLMRIRSTDDTKINLTEKYQK</sequence>
<dbReference type="InterPro" id="IPR051067">
    <property type="entry name" value="NHER"/>
</dbReference>
<dbReference type="OrthoDB" id="10009200at2759"/>
<feature type="region of interest" description="Disordered" evidence="3">
    <location>
        <begin position="618"/>
        <end position="675"/>
    </location>
</feature>
<dbReference type="EMBL" id="JADDUC010000032">
    <property type="protein sequence ID" value="KAG0122902.1"/>
    <property type="molecule type" value="Genomic_DNA"/>
</dbReference>
<dbReference type="InterPro" id="IPR036034">
    <property type="entry name" value="PDZ_sf"/>
</dbReference>
<evidence type="ECO:0000256" key="3">
    <source>
        <dbReference type="SAM" id="MobiDB-lite"/>
    </source>
</evidence>
<reference evidence="6 7" key="2">
    <citation type="journal article" date="2021" name="J. Hered.">
        <title>Feather Gene Expression Elucidates the Developmental Basis of Plumage Iridescence in African Starlings.</title>
        <authorList>
            <person name="Rubenstein D.R."/>
            <person name="Corvelo A."/>
            <person name="MacManes M.D."/>
            <person name="Maia R."/>
            <person name="Narzisi G."/>
            <person name="Rousaki A."/>
            <person name="Vandenabeele P."/>
            <person name="Shawkey M.D."/>
            <person name="Solomon J."/>
        </authorList>
    </citation>
    <scope>NUCLEOTIDE SEQUENCE [LARGE SCALE GENOMIC DNA]</scope>
    <source>
        <strain evidence="6">SS15</strain>
    </source>
</reference>
<dbReference type="GO" id="GO:0072659">
    <property type="term" value="P:protein localization to plasma membrane"/>
    <property type="evidence" value="ECO:0007669"/>
    <property type="project" value="TreeGrafter"/>
</dbReference>
<feature type="domain" description="PDZ" evidence="4">
    <location>
        <begin position="524"/>
        <end position="604"/>
    </location>
</feature>
<dbReference type="GO" id="GO:0043495">
    <property type="term" value="F:protein-membrane adaptor activity"/>
    <property type="evidence" value="ECO:0007669"/>
    <property type="project" value="TreeGrafter"/>
</dbReference>
<name>A0A835NX89_9PASS</name>
<dbReference type="EMBL" id="JADDUC020000002">
    <property type="protein sequence ID" value="KAI1242403.1"/>
    <property type="molecule type" value="Genomic_DNA"/>
</dbReference>
<dbReference type="CDD" id="cd06768">
    <property type="entry name" value="PDZ_NHERF-like"/>
    <property type="match status" value="4"/>
</dbReference>
<evidence type="ECO:0000313" key="5">
    <source>
        <dbReference type="EMBL" id="KAG0122902.1"/>
    </source>
</evidence>
<feature type="domain" description="PDZ" evidence="4">
    <location>
        <begin position="291"/>
        <end position="371"/>
    </location>
</feature>